<accession>A0A5A7N8Q5</accession>
<evidence type="ECO:0000313" key="1">
    <source>
        <dbReference type="EMBL" id="GER03439.1"/>
    </source>
</evidence>
<dbReference type="AlphaFoldDB" id="A0A5A7N8Q5"/>
<evidence type="ECO:0000313" key="2">
    <source>
        <dbReference type="Proteomes" id="UP000324996"/>
    </source>
</evidence>
<comment type="caution">
    <text evidence="1">The sequence shown here is derived from an EMBL/GenBank/DDBJ whole genome shotgun (WGS) entry which is preliminary data.</text>
</comment>
<organism evidence="1 2">
    <name type="scientific">Iodidimonas nitroreducens</name>
    <dbReference type="NCBI Taxonomy" id="1236968"/>
    <lineage>
        <taxon>Bacteria</taxon>
        <taxon>Pseudomonadati</taxon>
        <taxon>Pseudomonadota</taxon>
        <taxon>Alphaproteobacteria</taxon>
        <taxon>Iodidimonadales</taxon>
        <taxon>Iodidimonadaceae</taxon>
        <taxon>Iodidimonas</taxon>
    </lineage>
</organism>
<protein>
    <submittedName>
        <fullName evidence="1">Uncharacterized protein</fullName>
    </submittedName>
</protein>
<proteinExistence type="predicted"/>
<sequence length="65" mass="6853">MHRGKPDTGPILGTAQHGSGIGAMGGDLAAILKHDIGQKAFIAPDQPRRDQGIRKMHGRIDVAKS</sequence>
<name>A0A5A7N8Q5_9PROT</name>
<dbReference type="Proteomes" id="UP000324996">
    <property type="component" value="Unassembled WGS sequence"/>
</dbReference>
<dbReference type="EMBL" id="BKCN01000004">
    <property type="protein sequence ID" value="GER03439.1"/>
    <property type="molecule type" value="Genomic_DNA"/>
</dbReference>
<reference evidence="1 2" key="1">
    <citation type="submission" date="2019-09" db="EMBL/GenBank/DDBJ databases">
        <title>NBRP : Genome information of microbial organism related human and environment.</title>
        <authorList>
            <person name="Hattori M."/>
            <person name="Oshima K."/>
            <person name="Inaba H."/>
            <person name="Suda W."/>
            <person name="Sakamoto M."/>
            <person name="Iino T."/>
            <person name="Kitahara M."/>
            <person name="Oshida Y."/>
            <person name="Iida T."/>
            <person name="Kudo T."/>
            <person name="Itoh T."/>
            <person name="Ohkuma M."/>
        </authorList>
    </citation>
    <scope>NUCLEOTIDE SEQUENCE [LARGE SCALE GENOMIC DNA]</scope>
    <source>
        <strain evidence="1 2">Q-1</strain>
    </source>
</reference>
<gene>
    <name evidence="1" type="ORF">JCM17846_11210</name>
</gene>
<keyword evidence="2" id="KW-1185">Reference proteome</keyword>